<dbReference type="InterPro" id="IPR006224">
    <property type="entry name" value="PsdUridine_synth_RluA-like_CS"/>
</dbReference>
<dbReference type="InterPro" id="IPR020103">
    <property type="entry name" value="PsdUridine_synth_cat_dom_sf"/>
</dbReference>
<dbReference type="CDD" id="cd00165">
    <property type="entry name" value="S4"/>
    <property type="match status" value="1"/>
</dbReference>
<accession>A0A3G9J7K9</accession>
<dbReference type="InterPro" id="IPR036986">
    <property type="entry name" value="S4_RNA-bd_sf"/>
</dbReference>
<dbReference type="InParanoid" id="A0A3G9J7K9"/>
<evidence type="ECO:0000256" key="6">
    <source>
        <dbReference type="PROSITE-ProRule" id="PRU00182"/>
    </source>
</evidence>
<dbReference type="Proteomes" id="UP000268059">
    <property type="component" value="Chromosome"/>
</dbReference>
<evidence type="ECO:0000256" key="1">
    <source>
        <dbReference type="ARBA" id="ARBA00000073"/>
    </source>
</evidence>
<keyword evidence="9" id="KW-1185">Reference proteome</keyword>
<sequence>MYKVKEEMTLMDYLLKETGKKRNALKNALKYGQVFVNGTVQTNFAFPLHNGDEVTIGQKQSLAFPILYEDEDLIVINKPSGLVSEQTMNNKSKTAYAIVKDYLTKKHEKIFLVHRLDQETSGVLMFAKKKALYEALTKHWNDYVKVRSYVAIVEGKVIKGGTIKTCLQENKAGKVYVAKEGKQAITHYQSINSSKGYTMMQITIDTGRKNQIRVHMAEVLHHPISGDVKYGGHRNSIHRVALHQDVFAFVHPLTHKEMTFSADVPEDFYKLGSTGAKKYKKTLTTYVFTCILNE</sequence>
<dbReference type="InterPro" id="IPR006145">
    <property type="entry name" value="PsdUridine_synth_RsuA/RluA"/>
</dbReference>
<evidence type="ECO:0000256" key="3">
    <source>
        <dbReference type="ARBA" id="ARBA00023235"/>
    </source>
</evidence>
<comment type="catalytic activity">
    <reaction evidence="1">
        <text>a uridine in RNA = a pseudouridine in RNA</text>
        <dbReference type="Rhea" id="RHEA:48348"/>
        <dbReference type="Rhea" id="RHEA-COMP:12068"/>
        <dbReference type="Rhea" id="RHEA-COMP:12069"/>
        <dbReference type="ChEBI" id="CHEBI:65314"/>
        <dbReference type="ChEBI" id="CHEBI:65315"/>
    </reaction>
</comment>
<dbReference type="GO" id="GO:0120159">
    <property type="term" value="F:rRNA pseudouridine synthase activity"/>
    <property type="evidence" value="ECO:0007669"/>
    <property type="project" value="UniProtKB-ARBA"/>
</dbReference>
<evidence type="ECO:0000256" key="4">
    <source>
        <dbReference type="ARBA" id="ARBA00031870"/>
    </source>
</evidence>
<protein>
    <recommendedName>
        <fullName evidence="4">RNA pseudouridylate synthase</fullName>
    </recommendedName>
    <alternativeName>
        <fullName evidence="5">RNA-uridine isomerase</fullName>
    </alternativeName>
</protein>
<dbReference type="InterPro" id="IPR050188">
    <property type="entry name" value="RluA_PseudoU_synthase"/>
</dbReference>
<name>A0A3G9J7K9_9FIRM</name>
<dbReference type="PROSITE" id="PS01129">
    <property type="entry name" value="PSI_RLU"/>
    <property type="match status" value="1"/>
</dbReference>
<evidence type="ECO:0000313" key="9">
    <source>
        <dbReference type="Proteomes" id="UP000268059"/>
    </source>
</evidence>
<evidence type="ECO:0000259" key="7">
    <source>
        <dbReference type="SMART" id="SM00363"/>
    </source>
</evidence>
<dbReference type="EMBL" id="AP019309">
    <property type="protein sequence ID" value="BBH27050.1"/>
    <property type="molecule type" value="Genomic_DNA"/>
</dbReference>
<keyword evidence="6" id="KW-0694">RNA-binding</keyword>
<gene>
    <name evidence="8" type="ORF">SG0102_19840</name>
</gene>
<dbReference type="PANTHER" id="PTHR21600">
    <property type="entry name" value="MITOCHONDRIAL RNA PSEUDOURIDINE SYNTHASE"/>
    <property type="match status" value="1"/>
</dbReference>
<dbReference type="PROSITE" id="PS50889">
    <property type="entry name" value="S4"/>
    <property type="match status" value="1"/>
</dbReference>
<dbReference type="RefSeq" id="WP_231999789.1">
    <property type="nucleotide sequence ID" value="NZ_AP019309.1"/>
</dbReference>
<evidence type="ECO:0000313" key="8">
    <source>
        <dbReference type="EMBL" id="BBH27050.1"/>
    </source>
</evidence>
<dbReference type="SUPFAM" id="SSF55120">
    <property type="entry name" value="Pseudouridine synthase"/>
    <property type="match status" value="1"/>
</dbReference>
<dbReference type="Pfam" id="PF00849">
    <property type="entry name" value="PseudoU_synth_2"/>
    <property type="match status" value="1"/>
</dbReference>
<evidence type="ECO:0000256" key="2">
    <source>
        <dbReference type="ARBA" id="ARBA00010876"/>
    </source>
</evidence>
<dbReference type="Gene3D" id="3.10.290.10">
    <property type="entry name" value="RNA-binding S4 domain"/>
    <property type="match status" value="1"/>
</dbReference>
<reference evidence="8 9" key="1">
    <citation type="submission" date="2018-11" db="EMBL/GenBank/DDBJ databases">
        <title>Novel Erysipelotrichaceae bacterium isolated from small intestine of a swine.</title>
        <authorList>
            <person name="Kim J.S."/>
            <person name="Choe H."/>
            <person name="Lee Y.R."/>
            <person name="Kim K.M."/>
            <person name="Park D.S."/>
        </authorList>
    </citation>
    <scope>NUCLEOTIDE SEQUENCE [LARGE SCALE GENOMIC DNA]</scope>
    <source>
        <strain evidence="8 9">SG0102</strain>
    </source>
</reference>
<dbReference type="KEGG" id="ebm:SG0102_19840"/>
<keyword evidence="3" id="KW-0413">Isomerase</keyword>
<dbReference type="Gene3D" id="3.30.2350.10">
    <property type="entry name" value="Pseudouridine synthase"/>
    <property type="match status" value="1"/>
</dbReference>
<organism evidence="8 9">
    <name type="scientific">Intestinibaculum porci</name>
    <dbReference type="NCBI Taxonomy" id="2487118"/>
    <lineage>
        <taxon>Bacteria</taxon>
        <taxon>Bacillati</taxon>
        <taxon>Bacillota</taxon>
        <taxon>Erysipelotrichia</taxon>
        <taxon>Erysipelotrichales</taxon>
        <taxon>Erysipelotrichaceae</taxon>
        <taxon>Intestinibaculum</taxon>
    </lineage>
</organism>
<comment type="similarity">
    <text evidence="2">Belongs to the pseudouridine synthase RluA family.</text>
</comment>
<dbReference type="CDD" id="cd02869">
    <property type="entry name" value="PseudoU_synth_RluA_like"/>
    <property type="match status" value="1"/>
</dbReference>
<dbReference type="GO" id="GO:0003723">
    <property type="term" value="F:RNA binding"/>
    <property type="evidence" value="ECO:0007669"/>
    <property type="project" value="UniProtKB-KW"/>
</dbReference>
<dbReference type="AlphaFoldDB" id="A0A3G9J7K9"/>
<dbReference type="PANTHER" id="PTHR21600:SF44">
    <property type="entry name" value="RIBOSOMAL LARGE SUBUNIT PSEUDOURIDINE SYNTHASE D"/>
    <property type="match status" value="1"/>
</dbReference>
<dbReference type="GO" id="GO:0000455">
    <property type="term" value="P:enzyme-directed rRNA pseudouridine synthesis"/>
    <property type="evidence" value="ECO:0007669"/>
    <property type="project" value="TreeGrafter"/>
</dbReference>
<evidence type="ECO:0000256" key="5">
    <source>
        <dbReference type="ARBA" id="ARBA00033164"/>
    </source>
</evidence>
<dbReference type="InterPro" id="IPR002942">
    <property type="entry name" value="S4_RNA-bd"/>
</dbReference>
<dbReference type="SMART" id="SM00363">
    <property type="entry name" value="S4"/>
    <property type="match status" value="1"/>
</dbReference>
<proteinExistence type="inferred from homology"/>
<feature type="domain" description="RNA-binding S4" evidence="7">
    <location>
        <begin position="9"/>
        <end position="70"/>
    </location>
</feature>